<dbReference type="Gene3D" id="1.20.58.1970">
    <property type="match status" value="1"/>
</dbReference>
<dbReference type="PANTHER" id="PTHR24016:SF0">
    <property type="entry name" value="CONSERVED OLIGOMERIC GOLGI COMPLEX SUBUNIT 4"/>
    <property type="match status" value="1"/>
</dbReference>
<accession>A0A1Y5HXX2</accession>
<dbReference type="Pfam" id="PF20662">
    <property type="entry name" value="COG4_C"/>
    <property type="match status" value="1"/>
</dbReference>
<dbReference type="EMBL" id="KZ155839">
    <property type="protein sequence ID" value="OUS42108.1"/>
    <property type="molecule type" value="Genomic_DNA"/>
</dbReference>
<dbReference type="InterPro" id="IPR048682">
    <property type="entry name" value="COG4"/>
</dbReference>
<dbReference type="PANTHER" id="PTHR24016">
    <property type="entry name" value="CONSERVED OLIGOMERIC GOLGI COMPLEX SUBUNIT 4"/>
    <property type="match status" value="1"/>
</dbReference>
<proteinExistence type="predicted"/>
<protein>
    <recommendedName>
        <fullName evidence="1">Conserved oligomeric Golgi complex subunit 4 C-terminal domain-containing protein</fullName>
    </recommendedName>
</protein>
<feature type="domain" description="Conserved oligomeric Golgi complex subunit 4 C-terminal" evidence="1">
    <location>
        <begin position="366"/>
        <end position="547"/>
    </location>
</feature>
<name>A0A1Y5HXX2_OSTTA</name>
<sequence length="575" mass="65062">MDTALARSDYAAATLNVRECCEVLKQTEDAVLFPSRQRFAERLLQSVRAALRKLVHTDELVAVCSLVNILPSLSGEEEGIDFISAYFRNSIDKQLSLREVEGQFSQTVAVVFSTALQLVTSCFKSLLNHFDTLSLRVFVQESCSHTSNIISDVITKFVYDRSVEAVTENNVDEFVLVSRACTVFWRELSSELHKLNPSLEQDLCHHQDGREELLSIYVSAEIRLFRSHVSLVFHDESHYKEVSRVHDLFYVLRRSIQRAYASTSSLVFSCIVNEVGHVLFEMILQLKQSQQHPSRESFVAILPDLGTRILLNERTMDDFAHQPEVSRLLSMGLFSDTVATLGADLLNDLTVGIYSDIETKKESESLYDSIQCVGAAVDSFAKLSAETMLVVSQDFVAIMKNISRELALSQYVLSESQFETAHTQKSWVDAILWFCEQFYKVIQQRYSCISSVWVAKLTQSLIKRIAITLDLTVFNYLRFNQLGALVFERQLRALVVGLSCLGQPSARIEFSKLLSACRLLSIDGAFDVIDYFDASTGTFLELSAVEVQEVLNLRTDFEEGVVQKVFEDMFVNNNM</sequence>
<reference evidence="2" key="1">
    <citation type="submission" date="2017-04" db="EMBL/GenBank/DDBJ databases">
        <title>Population genomics of picophytoplankton unveils novel chromosome hypervariability.</title>
        <authorList>
            <consortium name="DOE Joint Genome Institute"/>
            <person name="Blanc-Mathieu R."/>
            <person name="Krasovec M."/>
            <person name="Hebrard M."/>
            <person name="Yau S."/>
            <person name="Desgranges E."/>
            <person name="Martin J."/>
            <person name="Schackwitz W."/>
            <person name="Kuo A."/>
            <person name="Salin G."/>
            <person name="Donnadieu C."/>
            <person name="Desdevises Y."/>
            <person name="Sanchez-Ferandin S."/>
            <person name="Moreau H."/>
            <person name="Rivals E."/>
            <person name="Grigoriev I.V."/>
            <person name="Grimsley N."/>
            <person name="Eyre-Walker A."/>
            <person name="Piganeau G."/>
        </authorList>
    </citation>
    <scope>NUCLEOTIDE SEQUENCE [LARGE SCALE GENOMIC DNA]</scope>
    <source>
        <strain evidence="2">RCC 1115</strain>
    </source>
</reference>
<dbReference type="AlphaFoldDB" id="A0A1Y5HXX2"/>
<evidence type="ECO:0000259" key="1">
    <source>
        <dbReference type="Pfam" id="PF20662"/>
    </source>
</evidence>
<dbReference type="InterPro" id="IPR048684">
    <property type="entry name" value="COG4_C"/>
</dbReference>
<gene>
    <name evidence="2" type="ORF">BE221DRAFT_142816</name>
</gene>
<dbReference type="Proteomes" id="UP000195557">
    <property type="component" value="Unassembled WGS sequence"/>
</dbReference>
<organism evidence="2">
    <name type="scientific">Ostreococcus tauri</name>
    <name type="common">Marine green alga</name>
    <dbReference type="NCBI Taxonomy" id="70448"/>
    <lineage>
        <taxon>Eukaryota</taxon>
        <taxon>Viridiplantae</taxon>
        <taxon>Chlorophyta</taxon>
        <taxon>Mamiellophyceae</taxon>
        <taxon>Mamiellales</taxon>
        <taxon>Bathycoccaceae</taxon>
        <taxon>Ostreococcus</taxon>
    </lineage>
</organism>
<evidence type="ECO:0000313" key="2">
    <source>
        <dbReference type="EMBL" id="OUS42108.1"/>
    </source>
</evidence>